<dbReference type="Pfam" id="PF01546">
    <property type="entry name" value="Peptidase_M20"/>
    <property type="match status" value="1"/>
</dbReference>
<dbReference type="PANTHER" id="PTHR32494:SF5">
    <property type="entry name" value="ALLANTOATE AMIDOHYDROLASE"/>
    <property type="match status" value="1"/>
</dbReference>
<dbReference type="OrthoDB" id="9808195at2"/>
<evidence type="ECO:0000313" key="6">
    <source>
        <dbReference type="Proteomes" id="UP000199017"/>
    </source>
</evidence>
<dbReference type="Gene3D" id="3.30.70.360">
    <property type="match status" value="1"/>
</dbReference>
<gene>
    <name evidence="5" type="ORF">SAMN05216352_104126</name>
</gene>
<dbReference type="Pfam" id="PF07687">
    <property type="entry name" value="M20_dimer"/>
    <property type="match status" value="1"/>
</dbReference>
<evidence type="ECO:0000256" key="3">
    <source>
        <dbReference type="PIRSR" id="PIRSR001235-1"/>
    </source>
</evidence>
<keyword evidence="3" id="KW-0479">Metal-binding</keyword>
<dbReference type="SUPFAM" id="SSF55031">
    <property type="entry name" value="Bacterial exopeptidase dimerisation domain"/>
    <property type="match status" value="1"/>
</dbReference>
<dbReference type="PIRSF" id="PIRSF001235">
    <property type="entry name" value="Amidase_carbamoylase"/>
    <property type="match status" value="1"/>
</dbReference>
<name>A0A1G8H651_9BACI</name>
<sequence length="417" mass="46986">MPINSRRLKHIFSDLSYIGEESDGSITRLALTDEDKSARDRFIQLLCEHDLSVRVDDFGNIYGRLEGKNPSSPPIVIGSHLDTVRHGGLYDGTVGVTAGLEILIALKEEQWKPDIPIEVVSFTNEEGARFPHPMLGSSALVNAAPEKTIREMKDSEGFTFQQELERIGYDGERNARLNRVHMYCEIHIEQGPLLEKSNKPIGIIKGIQGLSWHKVIFKGRSDHAASTPYHDRQDPMRATVHTMEKLYEKAEQQLTTGTFTIGKVEVQPNISNVIAKEVTTFLDIRNQDKKALQKDVDTIRSVIHDCNTSENVEIQDLAFQHPVTFSSRLLEELENICGQSGIETETMFSGAGHDAIYMPRLGETIMMFVPSKDGISHSKEEYSDWKDIYQSAEILYELVKKESSLSKSSTFMKEANK</sequence>
<keyword evidence="2 5" id="KW-0378">Hydrolase</keyword>
<accession>A0A1G8H651</accession>
<dbReference type="InterPro" id="IPR011650">
    <property type="entry name" value="Peptidase_M20_dimer"/>
</dbReference>
<evidence type="ECO:0000313" key="5">
    <source>
        <dbReference type="EMBL" id="SDI02093.1"/>
    </source>
</evidence>
<dbReference type="STRING" id="930129.SAMN05216352_104126"/>
<reference evidence="5 6" key="1">
    <citation type="submission" date="2016-10" db="EMBL/GenBank/DDBJ databases">
        <authorList>
            <person name="de Groot N.N."/>
        </authorList>
    </citation>
    <scope>NUCLEOTIDE SEQUENCE [LARGE SCALE GENOMIC DNA]</scope>
    <source>
        <strain evidence="6">P4B,CCM 7963,CECT 7998,DSM 25260,IBRC-M 10614,KCTC 13821</strain>
    </source>
</reference>
<dbReference type="PANTHER" id="PTHR32494">
    <property type="entry name" value="ALLANTOATE DEIMINASE-RELATED"/>
    <property type="match status" value="1"/>
</dbReference>
<dbReference type="CDD" id="cd03884">
    <property type="entry name" value="M20_bAS"/>
    <property type="match status" value="1"/>
</dbReference>
<comment type="similarity">
    <text evidence="1">Belongs to the peptidase M20 family.</text>
</comment>
<dbReference type="RefSeq" id="WP_091583566.1">
    <property type="nucleotide sequence ID" value="NZ_FNDU01000004.1"/>
</dbReference>
<dbReference type="NCBIfam" id="TIGR01879">
    <property type="entry name" value="hydantase"/>
    <property type="match status" value="1"/>
</dbReference>
<feature type="binding site" evidence="3">
    <location>
        <position position="187"/>
    </location>
    <ligand>
        <name>Zn(2+)</name>
        <dbReference type="ChEBI" id="CHEBI:29105"/>
        <label>1</label>
    </ligand>
</feature>
<dbReference type="GO" id="GO:0016813">
    <property type="term" value="F:hydrolase activity, acting on carbon-nitrogen (but not peptide) bonds, in linear amidines"/>
    <property type="evidence" value="ECO:0007669"/>
    <property type="project" value="InterPro"/>
</dbReference>
<keyword evidence="3" id="KW-0862">Zinc</keyword>
<comment type="cofactor">
    <cofactor evidence="3">
        <name>Zn(2+)</name>
        <dbReference type="ChEBI" id="CHEBI:29105"/>
    </cofactor>
    <text evidence="3">Binds 2 Zn(2+) ions per subunit.</text>
</comment>
<dbReference type="NCBIfam" id="NF006771">
    <property type="entry name" value="PRK09290.1-5"/>
    <property type="match status" value="1"/>
</dbReference>
<proteinExistence type="inferred from homology"/>
<feature type="binding site" evidence="3">
    <location>
        <position position="80"/>
    </location>
    <ligand>
        <name>Zn(2+)</name>
        <dbReference type="ChEBI" id="CHEBI:29105"/>
        <label>1</label>
    </ligand>
</feature>
<dbReference type="InterPro" id="IPR036264">
    <property type="entry name" value="Bact_exopeptidase_dim_dom"/>
</dbReference>
<dbReference type="Gene3D" id="3.40.630.10">
    <property type="entry name" value="Zn peptidases"/>
    <property type="match status" value="1"/>
</dbReference>
<keyword evidence="6" id="KW-1185">Reference proteome</keyword>
<dbReference type="GO" id="GO:0046872">
    <property type="term" value="F:metal ion binding"/>
    <property type="evidence" value="ECO:0007669"/>
    <property type="project" value="UniProtKB-KW"/>
</dbReference>
<feature type="binding site" evidence="3">
    <location>
        <position position="377"/>
    </location>
    <ligand>
        <name>Zn(2+)</name>
        <dbReference type="ChEBI" id="CHEBI:29105"/>
        <label>2</label>
    </ligand>
</feature>
<feature type="binding site" evidence="3">
    <location>
        <position position="126"/>
    </location>
    <ligand>
        <name>Zn(2+)</name>
        <dbReference type="ChEBI" id="CHEBI:29105"/>
        <label>2</label>
    </ligand>
</feature>
<dbReference type="InterPro" id="IPR010158">
    <property type="entry name" value="Amidase_Cbmase"/>
</dbReference>
<dbReference type="SUPFAM" id="SSF53187">
    <property type="entry name" value="Zn-dependent exopeptidases"/>
    <property type="match status" value="1"/>
</dbReference>
<dbReference type="AlphaFoldDB" id="A0A1G8H651"/>
<evidence type="ECO:0000256" key="1">
    <source>
        <dbReference type="ARBA" id="ARBA00006153"/>
    </source>
</evidence>
<organism evidence="5 6">
    <name type="scientific">Alteribacillus bidgolensis</name>
    <dbReference type="NCBI Taxonomy" id="930129"/>
    <lineage>
        <taxon>Bacteria</taxon>
        <taxon>Bacillati</taxon>
        <taxon>Bacillota</taxon>
        <taxon>Bacilli</taxon>
        <taxon>Bacillales</taxon>
        <taxon>Bacillaceae</taxon>
        <taxon>Alteribacillus</taxon>
    </lineage>
</organism>
<dbReference type="InterPro" id="IPR002933">
    <property type="entry name" value="Peptidase_M20"/>
</dbReference>
<evidence type="ECO:0000256" key="2">
    <source>
        <dbReference type="ARBA" id="ARBA00022801"/>
    </source>
</evidence>
<feature type="binding site" evidence="3">
    <location>
        <position position="91"/>
    </location>
    <ligand>
        <name>Zn(2+)</name>
        <dbReference type="ChEBI" id="CHEBI:29105"/>
        <label>1</label>
    </ligand>
</feature>
<feature type="domain" description="Peptidase M20 dimerisation" evidence="4">
    <location>
        <begin position="207"/>
        <end position="301"/>
    </location>
</feature>
<protein>
    <submittedName>
        <fullName evidence="5">N-carbamoyl-L-amino-acid hydrolase</fullName>
    </submittedName>
</protein>
<dbReference type="Proteomes" id="UP000199017">
    <property type="component" value="Unassembled WGS sequence"/>
</dbReference>
<dbReference type="EMBL" id="FNDU01000004">
    <property type="protein sequence ID" value="SDI02093.1"/>
    <property type="molecule type" value="Genomic_DNA"/>
</dbReference>
<evidence type="ECO:0000259" key="4">
    <source>
        <dbReference type="Pfam" id="PF07687"/>
    </source>
</evidence>
<feature type="binding site" evidence="3">
    <location>
        <position position="91"/>
    </location>
    <ligand>
        <name>Zn(2+)</name>
        <dbReference type="ChEBI" id="CHEBI:29105"/>
        <label>2</label>
    </ligand>
</feature>